<dbReference type="Pfam" id="PF11319">
    <property type="entry name" value="VasI"/>
    <property type="match status" value="1"/>
</dbReference>
<evidence type="ECO:0000256" key="1">
    <source>
        <dbReference type="SAM" id="SignalP"/>
    </source>
</evidence>
<feature type="signal peptide" evidence="1">
    <location>
        <begin position="1"/>
        <end position="23"/>
    </location>
</feature>
<sequence>MKKSWMIYTLLIGLNTFSMTVFSQPSTQTKLSRAEACRDIPSKLERLQCFDAIFNTPVEQVSISQADVKYPSSWLRAVDSEKKRDKKPGFIFHQLDSSNQASRMWLTSAAVRSSEQLKDQKAPILMLECYEKITRAELILPTPVKAGKVELSIPGSPVITQEWMSDETGYVLRSGRGLPAIRAIKAMISSPQLILRSNVADIDHLEFDNSNLAEALEPMRENCRW</sequence>
<reference evidence="2 3" key="1">
    <citation type="submission" date="2018-01" db="EMBL/GenBank/DDBJ databases">
        <title>Whole genome sequencing of Histamine producing bacteria.</title>
        <authorList>
            <person name="Butler K."/>
        </authorList>
    </citation>
    <scope>NUCLEOTIDE SEQUENCE [LARGE SCALE GENOMIC DNA]</scope>
    <source>
        <strain evidence="2 3">A2-1</strain>
    </source>
</reference>
<feature type="chain" id="PRO_5033062315" evidence="1">
    <location>
        <begin position="24"/>
        <end position="225"/>
    </location>
</feature>
<evidence type="ECO:0000313" key="3">
    <source>
        <dbReference type="Proteomes" id="UP000241440"/>
    </source>
</evidence>
<name>A0A855SDD8_PHOAN</name>
<dbReference type="AlphaFoldDB" id="A0A855SDD8"/>
<accession>A0A855SDD8</accession>
<gene>
    <name evidence="2" type="primary">tagO</name>
    <name evidence="2" type="ORF">C0W41_08525</name>
</gene>
<comment type="caution">
    <text evidence="2">The sequence shown here is derived from an EMBL/GenBank/DDBJ whole genome shotgun (WGS) entry which is preliminary data.</text>
</comment>
<dbReference type="Proteomes" id="UP000241440">
    <property type="component" value="Unassembled WGS sequence"/>
</dbReference>
<dbReference type="RefSeq" id="WP_045084958.1">
    <property type="nucleotide sequence ID" value="NZ_JZSN01000031.1"/>
</dbReference>
<dbReference type="GeneID" id="61229110"/>
<keyword evidence="1" id="KW-0732">Signal</keyword>
<dbReference type="InterPro" id="IPR017738">
    <property type="entry name" value="T6SS-assoc_VCA0118"/>
</dbReference>
<evidence type="ECO:0000313" key="2">
    <source>
        <dbReference type="EMBL" id="PSX08046.1"/>
    </source>
</evidence>
<proteinExistence type="predicted"/>
<organism evidence="2 3">
    <name type="scientific">Photobacterium angustum</name>
    <dbReference type="NCBI Taxonomy" id="661"/>
    <lineage>
        <taxon>Bacteria</taxon>
        <taxon>Pseudomonadati</taxon>
        <taxon>Pseudomonadota</taxon>
        <taxon>Gammaproteobacteria</taxon>
        <taxon>Vibrionales</taxon>
        <taxon>Vibrionaceae</taxon>
        <taxon>Photobacterium</taxon>
    </lineage>
</organism>
<dbReference type="EMBL" id="PYOY01000003">
    <property type="protein sequence ID" value="PSX08046.1"/>
    <property type="molecule type" value="Genomic_DNA"/>
</dbReference>
<dbReference type="NCBIfam" id="TIGR03360">
    <property type="entry name" value="VI_minor_1"/>
    <property type="match status" value="1"/>
</dbReference>
<protein>
    <submittedName>
        <fullName evidence="2">Type VI secretion system-associated protein TagO</fullName>
    </submittedName>
</protein>